<dbReference type="Proteomes" id="UP000629098">
    <property type="component" value="Unassembled WGS sequence"/>
</dbReference>
<dbReference type="AlphaFoldDB" id="A0A8J7C9B1"/>
<dbReference type="EMBL" id="JACXAE010000118">
    <property type="protein sequence ID" value="MBD2777914.1"/>
    <property type="molecule type" value="Genomic_DNA"/>
</dbReference>
<dbReference type="SUPFAM" id="SSF49329">
    <property type="entry name" value="Cu,Zn superoxide dismutase-like"/>
    <property type="match status" value="1"/>
</dbReference>
<comment type="similarity">
    <text evidence="1">Belongs to the Cu-Zn superoxide dismutase family.</text>
</comment>
<name>A0A8J7C9B1_9CYAN</name>
<protein>
    <submittedName>
        <fullName evidence="3">Superoxide dismutase family protein</fullName>
    </submittedName>
</protein>
<accession>A0A8J7C9B1</accession>
<dbReference type="PANTHER" id="PTHR10003">
    <property type="entry name" value="SUPEROXIDE DISMUTASE CU-ZN -RELATED"/>
    <property type="match status" value="1"/>
</dbReference>
<gene>
    <name evidence="3" type="ORF">ICL16_39190</name>
</gene>
<evidence type="ECO:0000313" key="3">
    <source>
        <dbReference type="EMBL" id="MBD2777914.1"/>
    </source>
</evidence>
<sequence>MVFKFSQLKYEFVFGITLCLILVCGLVLGQSSPAQSQLKTRVELAGTDITGTLILTQRDNGLVQIRGTIQGDPATLTPGLHGLHIHAVGVCEPDAQPPFSTSGGHFDPGPFGSELPVEANHPYHLGDLPNLEVDEQGQATYNALTSRVTLSESPLSVFDENGSAIIIHQLPDQQKAGGTGPEAGGGRLACGVVTNS</sequence>
<organism evidence="3 4">
    <name type="scientific">Iningainema tapete BLCC-T55</name>
    <dbReference type="NCBI Taxonomy" id="2748662"/>
    <lineage>
        <taxon>Bacteria</taxon>
        <taxon>Bacillati</taxon>
        <taxon>Cyanobacteriota</taxon>
        <taxon>Cyanophyceae</taxon>
        <taxon>Nostocales</taxon>
        <taxon>Scytonemataceae</taxon>
        <taxon>Iningainema tapete</taxon>
    </lineage>
</organism>
<evidence type="ECO:0000313" key="4">
    <source>
        <dbReference type="Proteomes" id="UP000629098"/>
    </source>
</evidence>
<proteinExistence type="inferred from homology"/>
<dbReference type="GO" id="GO:0006801">
    <property type="term" value="P:superoxide metabolic process"/>
    <property type="evidence" value="ECO:0007669"/>
    <property type="project" value="InterPro"/>
</dbReference>
<reference evidence="3" key="1">
    <citation type="submission" date="2020-09" db="EMBL/GenBank/DDBJ databases">
        <title>Iningainema tapete sp. nov. (Scytonemataceae, Cyanobacteria) from greenhouses in central Florida (USA) produces two types of nodularin with biosynthetic potential for microcystin-LR and anabaenopeptins.</title>
        <authorList>
            <person name="Berthold D.E."/>
            <person name="Lefler F.W."/>
            <person name="Huang I.-S."/>
            <person name="Abdulla H."/>
            <person name="Zimba P.V."/>
            <person name="Laughinghouse H.D. IV."/>
        </authorList>
    </citation>
    <scope>NUCLEOTIDE SEQUENCE</scope>
    <source>
        <strain evidence="3">BLCCT55</strain>
    </source>
</reference>
<dbReference type="GO" id="GO:0005507">
    <property type="term" value="F:copper ion binding"/>
    <property type="evidence" value="ECO:0007669"/>
    <property type="project" value="InterPro"/>
</dbReference>
<evidence type="ECO:0000259" key="2">
    <source>
        <dbReference type="Pfam" id="PF00080"/>
    </source>
</evidence>
<dbReference type="Gene3D" id="2.60.40.200">
    <property type="entry name" value="Superoxide dismutase, copper/zinc binding domain"/>
    <property type="match status" value="1"/>
</dbReference>
<dbReference type="InterPro" id="IPR024134">
    <property type="entry name" value="SOD_Cu/Zn_/chaperone"/>
</dbReference>
<comment type="caution">
    <text evidence="3">The sequence shown here is derived from an EMBL/GenBank/DDBJ whole genome shotgun (WGS) entry which is preliminary data.</text>
</comment>
<keyword evidence="4" id="KW-1185">Reference proteome</keyword>
<dbReference type="InterPro" id="IPR001424">
    <property type="entry name" value="SOD_Cu_Zn_dom"/>
</dbReference>
<dbReference type="Pfam" id="PF00080">
    <property type="entry name" value="Sod_Cu"/>
    <property type="match status" value="1"/>
</dbReference>
<feature type="domain" description="Superoxide dismutase copper/zinc binding" evidence="2">
    <location>
        <begin position="50"/>
        <end position="193"/>
    </location>
</feature>
<evidence type="ECO:0000256" key="1">
    <source>
        <dbReference type="ARBA" id="ARBA00010457"/>
    </source>
</evidence>
<dbReference type="RefSeq" id="WP_190836961.1">
    <property type="nucleotide sequence ID" value="NZ_CAWPPI010000118.1"/>
</dbReference>
<dbReference type="InterPro" id="IPR036423">
    <property type="entry name" value="SOD-like_Cu/Zn_dom_sf"/>
</dbReference>